<evidence type="ECO:0000256" key="1">
    <source>
        <dbReference type="SAM" id="Phobius"/>
    </source>
</evidence>
<accession>A0A917HSS3</accession>
<gene>
    <name evidence="2" type="ORF">GCM10010918_53500</name>
</gene>
<evidence type="ECO:0000313" key="2">
    <source>
        <dbReference type="EMBL" id="GGG88310.1"/>
    </source>
</evidence>
<keyword evidence="1" id="KW-1133">Transmembrane helix</keyword>
<proteinExistence type="predicted"/>
<keyword evidence="3" id="KW-1185">Reference proteome</keyword>
<comment type="caution">
    <text evidence="2">The sequence shown here is derived from an EMBL/GenBank/DDBJ whole genome shotgun (WGS) entry which is preliminary data.</text>
</comment>
<sequence>MTAEKAYVLSPSDVSNIRRYVQHKYAAMTQEKKAEIVADAVNRTIHRQLPAFDDDVKRSLTASLIRQIVVERQMPVHTDDIFEACLTLNREEASIREPLRLWIEQQAGASLSPERFDSLMDELTSPEPLHALRSPVAWERLKSILSDAEALPAQSGALAEVINLPVANKELIPATRIRPAIYALLCLLLFGATLAYGWSAASSRSAGKAAEQLSEPAAPLAKPAIDGLPAELRYTKVDEKKLAVYLAGKSSVLAEQPYLGAIIAAAEQFDIHPLILFAITGQEQAFVPTTKKQAKQIANNPFNVFHSWQEYNTTIDDSATIAARTIFNLSKGRPEDVDPFTWINRKYAEDPGWSKGVRTIFGTMKRHLETPSQSKEAMD</sequence>
<dbReference type="Proteomes" id="UP000600247">
    <property type="component" value="Unassembled WGS sequence"/>
</dbReference>
<organism evidence="2 3">
    <name type="scientific">Paenibacillus radicis</name>
    <name type="common">ex Gao et al. 2016</name>
    <dbReference type="NCBI Taxonomy" id="1737354"/>
    <lineage>
        <taxon>Bacteria</taxon>
        <taxon>Bacillati</taxon>
        <taxon>Bacillota</taxon>
        <taxon>Bacilli</taxon>
        <taxon>Bacillales</taxon>
        <taxon>Paenibacillaceae</taxon>
        <taxon>Paenibacillus</taxon>
    </lineage>
</organism>
<name>A0A917HSS3_9BACL</name>
<feature type="transmembrane region" description="Helical" evidence="1">
    <location>
        <begin position="179"/>
        <end position="198"/>
    </location>
</feature>
<keyword evidence="1" id="KW-0472">Membrane</keyword>
<protein>
    <submittedName>
        <fullName evidence="2">Uncharacterized protein</fullName>
    </submittedName>
</protein>
<keyword evidence="1" id="KW-0812">Transmembrane</keyword>
<dbReference type="AlphaFoldDB" id="A0A917HSS3"/>
<dbReference type="RefSeq" id="WP_188892741.1">
    <property type="nucleotide sequence ID" value="NZ_BMHY01000019.1"/>
</dbReference>
<evidence type="ECO:0000313" key="3">
    <source>
        <dbReference type="Proteomes" id="UP000600247"/>
    </source>
</evidence>
<dbReference type="EMBL" id="BMHY01000019">
    <property type="protein sequence ID" value="GGG88310.1"/>
    <property type="molecule type" value="Genomic_DNA"/>
</dbReference>
<reference evidence="2 3" key="1">
    <citation type="journal article" date="2014" name="Int. J. Syst. Evol. Microbiol.">
        <title>Complete genome sequence of Corynebacterium casei LMG S-19264T (=DSM 44701T), isolated from a smear-ripened cheese.</title>
        <authorList>
            <consortium name="US DOE Joint Genome Institute (JGI-PGF)"/>
            <person name="Walter F."/>
            <person name="Albersmeier A."/>
            <person name="Kalinowski J."/>
            <person name="Ruckert C."/>
        </authorList>
    </citation>
    <scope>NUCLEOTIDE SEQUENCE [LARGE SCALE GENOMIC DNA]</scope>
    <source>
        <strain evidence="2 3">CGMCC 1.15286</strain>
    </source>
</reference>